<dbReference type="EMBL" id="GL348713">
    <property type="protein sequence ID" value="EFH68264.1"/>
    <property type="molecule type" value="Genomic_DNA"/>
</dbReference>
<dbReference type="Proteomes" id="UP000008694">
    <property type="component" value="Unassembled WGS sequence"/>
</dbReference>
<evidence type="ECO:0000313" key="2">
    <source>
        <dbReference type="Proteomes" id="UP000008694"/>
    </source>
</evidence>
<evidence type="ECO:0000313" key="1">
    <source>
        <dbReference type="EMBL" id="EFH68264.1"/>
    </source>
</evidence>
<gene>
    <name evidence="1" type="ORF">ARALYDRAFT_892890</name>
</gene>
<organism evidence="2">
    <name type="scientific">Arabidopsis lyrata subsp. lyrata</name>
    <name type="common">Lyre-leaved rock-cress</name>
    <dbReference type="NCBI Taxonomy" id="81972"/>
    <lineage>
        <taxon>Eukaryota</taxon>
        <taxon>Viridiplantae</taxon>
        <taxon>Streptophyta</taxon>
        <taxon>Embryophyta</taxon>
        <taxon>Tracheophyta</taxon>
        <taxon>Spermatophyta</taxon>
        <taxon>Magnoliopsida</taxon>
        <taxon>eudicotyledons</taxon>
        <taxon>Gunneridae</taxon>
        <taxon>Pentapetalae</taxon>
        <taxon>rosids</taxon>
        <taxon>malvids</taxon>
        <taxon>Brassicales</taxon>
        <taxon>Brassicaceae</taxon>
        <taxon>Camelineae</taxon>
        <taxon>Arabidopsis</taxon>
    </lineage>
</organism>
<sequence length="71" mass="8374">MSRILAKALLEPAVESIDEEFVFVTLELMIVFTEQIPIISRDFNHFLHFSKSLIHLQILWKMDFSPRKSIL</sequence>
<proteinExistence type="predicted"/>
<dbReference type="AlphaFoldDB" id="D7KC70"/>
<dbReference type="Gramene" id="scaffold_105684.1">
    <property type="protein sequence ID" value="scaffold_105684.1"/>
    <property type="gene ID" value="scaffold_105684.1"/>
</dbReference>
<accession>D7KC70</accession>
<protein>
    <submittedName>
        <fullName evidence="1">Predicted protein</fullName>
    </submittedName>
</protein>
<reference evidence="2" key="1">
    <citation type="journal article" date="2011" name="Nat. Genet.">
        <title>The Arabidopsis lyrata genome sequence and the basis of rapid genome size change.</title>
        <authorList>
            <person name="Hu T.T."/>
            <person name="Pattyn P."/>
            <person name="Bakker E.G."/>
            <person name="Cao J."/>
            <person name="Cheng J.-F."/>
            <person name="Clark R.M."/>
            <person name="Fahlgren N."/>
            <person name="Fawcett J.A."/>
            <person name="Grimwood J."/>
            <person name="Gundlach H."/>
            <person name="Haberer G."/>
            <person name="Hollister J.D."/>
            <person name="Ossowski S."/>
            <person name="Ottilar R.P."/>
            <person name="Salamov A.A."/>
            <person name="Schneeberger K."/>
            <person name="Spannagl M."/>
            <person name="Wang X."/>
            <person name="Yang L."/>
            <person name="Nasrallah M.E."/>
            <person name="Bergelson J."/>
            <person name="Carrington J.C."/>
            <person name="Gaut B.S."/>
            <person name="Schmutz J."/>
            <person name="Mayer K.F.X."/>
            <person name="Van de Peer Y."/>
            <person name="Grigoriev I.V."/>
            <person name="Nordborg M."/>
            <person name="Weigel D."/>
            <person name="Guo Y.-L."/>
        </authorList>
    </citation>
    <scope>NUCLEOTIDE SEQUENCE [LARGE SCALE GENOMIC DNA]</scope>
    <source>
        <strain evidence="2">cv. MN47</strain>
    </source>
</reference>
<keyword evidence="2" id="KW-1185">Reference proteome</keyword>
<name>D7KC70_ARALL</name>
<dbReference type="HOGENOM" id="CLU_2743454_0_0_1"/>